<dbReference type="InterPro" id="IPR025332">
    <property type="entry name" value="DUF4238"/>
</dbReference>
<gene>
    <name evidence="1" type="ORF">EY643_16790</name>
</gene>
<keyword evidence="2" id="KW-1185">Reference proteome</keyword>
<dbReference type="AlphaFoldDB" id="A0A5P9NNF0"/>
<organism evidence="1 2">
    <name type="scientific">Halioglobus maricola</name>
    <dbReference type="NCBI Taxonomy" id="2601894"/>
    <lineage>
        <taxon>Bacteria</taxon>
        <taxon>Pseudomonadati</taxon>
        <taxon>Pseudomonadota</taxon>
        <taxon>Gammaproteobacteria</taxon>
        <taxon>Cellvibrionales</taxon>
        <taxon>Halieaceae</taxon>
        <taxon>Halioglobus</taxon>
    </lineage>
</organism>
<proteinExistence type="predicted"/>
<name>A0A5P9NNF0_9GAMM</name>
<dbReference type="EMBL" id="CP036422">
    <property type="protein sequence ID" value="QFU77179.1"/>
    <property type="molecule type" value="Genomic_DNA"/>
</dbReference>
<dbReference type="Pfam" id="PF14022">
    <property type="entry name" value="DUF4238"/>
    <property type="match status" value="1"/>
</dbReference>
<dbReference type="OrthoDB" id="581042at2"/>
<dbReference type="KEGG" id="halc:EY643_16790"/>
<reference evidence="1 2" key="1">
    <citation type="submission" date="2019-02" db="EMBL/GenBank/DDBJ databases">
        <authorList>
            <person name="Li S.-H."/>
        </authorList>
    </citation>
    <scope>NUCLEOTIDE SEQUENCE [LARGE SCALE GENOMIC DNA]</scope>
    <source>
        <strain evidence="1 2">IMCC14385</strain>
    </source>
</reference>
<dbReference type="Proteomes" id="UP000326287">
    <property type="component" value="Chromosome"/>
</dbReference>
<accession>A0A5P9NNF0</accession>
<sequence length="151" mass="17558">MNLMHLSGSGYSTLRRQGTSYPSMFRKANSTSKLYHVTQHASLLLKIDYWWNQIVRHVCLENTTNDEFVTSDNPVATFNLLMRNEKVTGVSGTMSKGLLLFLPLDPRNCIVLYNYDVYRVGRERYPNAWLHIIARRLVFRLNYTVSNRTHG</sequence>
<evidence type="ECO:0000313" key="2">
    <source>
        <dbReference type="Proteomes" id="UP000326287"/>
    </source>
</evidence>
<evidence type="ECO:0000313" key="1">
    <source>
        <dbReference type="EMBL" id="QFU77179.1"/>
    </source>
</evidence>
<protein>
    <submittedName>
        <fullName evidence="1">DUF4238 domain-containing protein</fullName>
    </submittedName>
</protein>